<feature type="domain" description="RCK C-terminal" evidence="1">
    <location>
        <begin position="147"/>
        <end position="228"/>
    </location>
</feature>
<dbReference type="InterPro" id="IPR036721">
    <property type="entry name" value="RCK_C_sf"/>
</dbReference>
<dbReference type="Pfam" id="PF02080">
    <property type="entry name" value="TrkA_C"/>
    <property type="match status" value="1"/>
</dbReference>
<dbReference type="Pfam" id="PF02254">
    <property type="entry name" value="TrkA_N"/>
    <property type="match status" value="1"/>
</dbReference>
<evidence type="ECO:0000259" key="1">
    <source>
        <dbReference type="PROSITE" id="PS51202"/>
    </source>
</evidence>
<reference evidence="2" key="1">
    <citation type="submission" date="2020-05" db="EMBL/GenBank/DDBJ databases">
        <authorList>
            <person name="Chiriac C."/>
            <person name="Salcher M."/>
            <person name="Ghai R."/>
            <person name="Kavagutti S V."/>
        </authorList>
    </citation>
    <scope>NUCLEOTIDE SEQUENCE</scope>
</reference>
<gene>
    <name evidence="2" type="ORF">UFOPK1493_01985</name>
</gene>
<evidence type="ECO:0000313" key="2">
    <source>
        <dbReference type="EMBL" id="CAB4564212.1"/>
    </source>
</evidence>
<organism evidence="2">
    <name type="scientific">freshwater metagenome</name>
    <dbReference type="NCBI Taxonomy" id="449393"/>
    <lineage>
        <taxon>unclassified sequences</taxon>
        <taxon>metagenomes</taxon>
        <taxon>ecological metagenomes</taxon>
    </lineage>
</organism>
<dbReference type="GO" id="GO:0006813">
    <property type="term" value="P:potassium ion transport"/>
    <property type="evidence" value="ECO:0007669"/>
    <property type="project" value="InterPro"/>
</dbReference>
<dbReference type="InterPro" id="IPR003148">
    <property type="entry name" value="RCK_N"/>
</dbReference>
<dbReference type="InterPro" id="IPR036291">
    <property type="entry name" value="NAD(P)-bd_dom_sf"/>
</dbReference>
<dbReference type="EMBL" id="CAEZSR010000070">
    <property type="protein sequence ID" value="CAB4564212.1"/>
    <property type="molecule type" value="Genomic_DNA"/>
</dbReference>
<dbReference type="SUPFAM" id="SSF116726">
    <property type="entry name" value="TrkA C-terminal domain-like"/>
    <property type="match status" value="1"/>
</dbReference>
<dbReference type="InterPro" id="IPR050721">
    <property type="entry name" value="Trk_Ktr_HKT_K-transport"/>
</dbReference>
<dbReference type="AlphaFoldDB" id="A0A6J6DJ33"/>
<protein>
    <submittedName>
        <fullName evidence="2">Unannotated protein</fullName>
    </submittedName>
</protein>
<name>A0A6J6DJ33_9ZZZZ</name>
<dbReference type="GO" id="GO:0008324">
    <property type="term" value="F:monoatomic cation transmembrane transporter activity"/>
    <property type="evidence" value="ECO:0007669"/>
    <property type="project" value="InterPro"/>
</dbReference>
<accession>A0A6J6DJ33</accession>
<dbReference type="SUPFAM" id="SSF51735">
    <property type="entry name" value="NAD(P)-binding Rossmann-fold domains"/>
    <property type="match status" value="1"/>
</dbReference>
<sequence>MADHPSPTAVHHPAGSVLVVGLGRFGGALARTLIELGTEVLAVDSDARLVQMHSIDLPHVAQVDATDLVALRQLGAHEFDTAVVAIGAGVESSVLVTTALLDLGIERVWAKAISDQHAKILERVGAHRVFRPEAEMGARVAHLVSGRVLEYLSLDEGFVLAEVVAPPSFVGRALGDIGLRATYRVTVVCVKHPGSTFTYAESSTIVRDGDLLVLAGAPGDVERFAQVR</sequence>
<proteinExistence type="predicted"/>
<dbReference type="PROSITE" id="PS51202">
    <property type="entry name" value="RCK_C"/>
    <property type="match status" value="1"/>
</dbReference>
<dbReference type="Gene3D" id="3.30.70.1450">
    <property type="entry name" value="Regulator of K+ conductance, C-terminal domain"/>
    <property type="match status" value="1"/>
</dbReference>
<dbReference type="PANTHER" id="PTHR43833:SF7">
    <property type="entry name" value="KTR SYSTEM POTASSIUM UPTAKE PROTEIN C"/>
    <property type="match status" value="1"/>
</dbReference>
<dbReference type="InterPro" id="IPR006037">
    <property type="entry name" value="RCK_C"/>
</dbReference>
<dbReference type="PANTHER" id="PTHR43833">
    <property type="entry name" value="POTASSIUM CHANNEL PROTEIN 2-RELATED-RELATED"/>
    <property type="match status" value="1"/>
</dbReference>
<dbReference type="Gene3D" id="3.40.50.720">
    <property type="entry name" value="NAD(P)-binding Rossmann-like Domain"/>
    <property type="match status" value="1"/>
</dbReference>